<gene>
    <name evidence="6" type="ORF">PYX00_004432</name>
</gene>
<sequence length="302" mass="34967">MPDFFPPQLQSNISQTEFETKHREYFDLVEQNQRRRLNSTLNYDEENIVRKKLFRFTHSGLEISRNSERGLENLNYNVYIPEESNSYTEIEETSLRLLIVPKICAGEKQRITLKVVKKDESAPIREETFEADECLPKWVGLDLSDGAGLGLRSNFRVSVECDECGEKNVELGKPYLNVIVNVKSRSRRRRAENKGKRNRRNRNCDKIPLEVNFAKIPGYHYIVQPKSINVGLCTGRCPVRWRMSQHAILQHLVSKSNSTVPKPCCSPSKMEGLEYLYLNEEDSSKLKVGFWNDTIVVECRCS</sequence>
<dbReference type="GO" id="GO:0005125">
    <property type="term" value="F:cytokine activity"/>
    <property type="evidence" value="ECO:0007669"/>
    <property type="project" value="TreeGrafter"/>
</dbReference>
<dbReference type="Gene3D" id="2.10.90.10">
    <property type="entry name" value="Cystine-knot cytokines"/>
    <property type="match status" value="1"/>
</dbReference>
<dbReference type="InterPro" id="IPR015615">
    <property type="entry name" value="TGF-beta-rel"/>
</dbReference>
<protein>
    <recommendedName>
        <fullName evidence="5">TGF-beta family profile domain-containing protein</fullName>
    </recommendedName>
</protein>
<evidence type="ECO:0000259" key="5">
    <source>
        <dbReference type="PROSITE" id="PS51362"/>
    </source>
</evidence>
<dbReference type="InterPro" id="IPR029034">
    <property type="entry name" value="Cystine-knot_cytokine"/>
</dbReference>
<organism evidence="6">
    <name type="scientific">Menopon gallinae</name>
    <name type="common">poultry shaft louse</name>
    <dbReference type="NCBI Taxonomy" id="328185"/>
    <lineage>
        <taxon>Eukaryota</taxon>
        <taxon>Metazoa</taxon>
        <taxon>Ecdysozoa</taxon>
        <taxon>Arthropoda</taxon>
        <taxon>Hexapoda</taxon>
        <taxon>Insecta</taxon>
        <taxon>Pterygota</taxon>
        <taxon>Neoptera</taxon>
        <taxon>Paraneoptera</taxon>
        <taxon>Psocodea</taxon>
        <taxon>Troctomorpha</taxon>
        <taxon>Phthiraptera</taxon>
        <taxon>Amblycera</taxon>
        <taxon>Menoponidae</taxon>
        <taxon>Menopon</taxon>
    </lineage>
</organism>
<dbReference type="GO" id="GO:0005615">
    <property type="term" value="C:extracellular space"/>
    <property type="evidence" value="ECO:0007669"/>
    <property type="project" value="TreeGrafter"/>
</dbReference>
<dbReference type="GO" id="GO:0008083">
    <property type="term" value="F:growth factor activity"/>
    <property type="evidence" value="ECO:0007669"/>
    <property type="project" value="UniProtKB-KW"/>
</dbReference>
<dbReference type="SUPFAM" id="SSF57501">
    <property type="entry name" value="Cystine-knot cytokines"/>
    <property type="match status" value="1"/>
</dbReference>
<evidence type="ECO:0000256" key="4">
    <source>
        <dbReference type="RuleBase" id="RU000354"/>
    </source>
</evidence>
<dbReference type="PROSITE" id="PS51362">
    <property type="entry name" value="TGF_BETA_2"/>
    <property type="match status" value="1"/>
</dbReference>
<feature type="domain" description="TGF-beta family profile" evidence="5">
    <location>
        <begin position="187"/>
        <end position="302"/>
    </location>
</feature>
<comment type="caution">
    <text evidence="6">The sequence shown here is derived from an EMBL/GenBank/DDBJ whole genome shotgun (WGS) entry which is preliminary data.</text>
</comment>
<proteinExistence type="inferred from homology"/>
<dbReference type="InterPro" id="IPR001839">
    <property type="entry name" value="TGF-b_C"/>
</dbReference>
<reference evidence="6" key="1">
    <citation type="journal article" date="2024" name="Gigascience">
        <title>Chromosome-level genome of the poultry shaft louse Menopon gallinae provides insight into the host-switching and adaptive evolution of parasitic lice.</title>
        <authorList>
            <person name="Xu Y."/>
            <person name="Ma L."/>
            <person name="Liu S."/>
            <person name="Liang Y."/>
            <person name="Liu Q."/>
            <person name="He Z."/>
            <person name="Tian L."/>
            <person name="Duan Y."/>
            <person name="Cai W."/>
            <person name="Li H."/>
            <person name="Song F."/>
        </authorList>
    </citation>
    <scope>NUCLEOTIDE SEQUENCE</scope>
    <source>
        <strain evidence="6">Cailab_2023a</strain>
    </source>
</reference>
<dbReference type="PANTHER" id="PTHR11848">
    <property type="entry name" value="TGF-BETA FAMILY"/>
    <property type="match status" value="1"/>
</dbReference>
<name>A0AAW2I5K3_9NEOP</name>
<dbReference type="EMBL" id="JARGDH010000002">
    <property type="protein sequence ID" value="KAL0276993.1"/>
    <property type="molecule type" value="Genomic_DNA"/>
</dbReference>
<dbReference type="AlphaFoldDB" id="A0AAW2I5K3"/>
<comment type="subcellular location">
    <subcellularLocation>
        <location evidence="1">Secreted</location>
    </subcellularLocation>
</comment>
<accession>A0AAW2I5K3</accession>
<dbReference type="PANTHER" id="PTHR11848:SF119">
    <property type="entry name" value="TGF-BETA FAMILY PROFILE DOMAIN-CONTAINING PROTEIN"/>
    <property type="match status" value="1"/>
</dbReference>
<evidence type="ECO:0000256" key="2">
    <source>
        <dbReference type="ARBA" id="ARBA00006656"/>
    </source>
</evidence>
<evidence type="ECO:0000313" key="6">
    <source>
        <dbReference type="EMBL" id="KAL0276993.1"/>
    </source>
</evidence>
<evidence type="ECO:0000256" key="1">
    <source>
        <dbReference type="ARBA" id="ARBA00004613"/>
    </source>
</evidence>
<comment type="similarity">
    <text evidence="2 4">Belongs to the TGF-beta family.</text>
</comment>
<keyword evidence="4" id="KW-0339">Growth factor</keyword>
<dbReference type="SMART" id="SM00204">
    <property type="entry name" value="TGFB"/>
    <property type="match status" value="1"/>
</dbReference>
<keyword evidence="3" id="KW-0964">Secreted</keyword>
<evidence type="ECO:0000256" key="3">
    <source>
        <dbReference type="ARBA" id="ARBA00022525"/>
    </source>
</evidence>
<dbReference type="Pfam" id="PF00019">
    <property type="entry name" value="TGF_beta"/>
    <property type="match status" value="1"/>
</dbReference>